<dbReference type="EMBL" id="JAMZIH010009062">
    <property type="protein sequence ID" value="KAJ1670816.1"/>
    <property type="molecule type" value="Genomic_DNA"/>
</dbReference>
<reference evidence="1" key="1">
    <citation type="submission" date="2022-06" db="EMBL/GenBank/DDBJ databases">
        <title>Phylogenomic reconstructions and comparative analyses of Kickxellomycotina fungi.</title>
        <authorList>
            <person name="Reynolds N.K."/>
            <person name="Stajich J.E."/>
            <person name="Barry K."/>
            <person name="Grigoriev I.V."/>
            <person name="Crous P."/>
            <person name="Smith M.E."/>
        </authorList>
    </citation>
    <scope>NUCLEOTIDE SEQUENCE</scope>
    <source>
        <strain evidence="1">RSA 2271</strain>
    </source>
</reference>
<keyword evidence="2" id="KW-1185">Reference proteome</keyword>
<name>A0ACC1H7E8_9FUNG</name>
<protein>
    <submittedName>
        <fullName evidence="1">Uncharacterized protein</fullName>
    </submittedName>
</protein>
<sequence>MDQCMPISEAVNRSFSKRYIIAINDKPDANLPAQIVQIVKSSRPHYCLMIKNSYHDIVAQRNNLFVALIVFILQIKEEYSGYLNMVNLGSKQINLLSVLDTDNDYGKYSGSSSSKGSVGRR</sequence>
<accession>A0ACC1H7E8</accession>
<comment type="caution">
    <text evidence="1">The sequence shown here is derived from an EMBL/GenBank/DDBJ whole genome shotgun (WGS) entry which is preliminary data.</text>
</comment>
<evidence type="ECO:0000313" key="2">
    <source>
        <dbReference type="Proteomes" id="UP001145114"/>
    </source>
</evidence>
<gene>
    <name evidence="1" type="ORF">EV182_007981</name>
</gene>
<organism evidence="1 2">
    <name type="scientific">Spiromyces aspiralis</name>
    <dbReference type="NCBI Taxonomy" id="68401"/>
    <lineage>
        <taxon>Eukaryota</taxon>
        <taxon>Fungi</taxon>
        <taxon>Fungi incertae sedis</taxon>
        <taxon>Zoopagomycota</taxon>
        <taxon>Kickxellomycotina</taxon>
        <taxon>Kickxellomycetes</taxon>
        <taxon>Kickxellales</taxon>
        <taxon>Kickxellaceae</taxon>
        <taxon>Spiromyces</taxon>
    </lineage>
</organism>
<proteinExistence type="predicted"/>
<evidence type="ECO:0000313" key="1">
    <source>
        <dbReference type="EMBL" id="KAJ1670816.1"/>
    </source>
</evidence>
<dbReference type="Proteomes" id="UP001145114">
    <property type="component" value="Unassembled WGS sequence"/>
</dbReference>